<name>A0A7W8DN58_9BACT</name>
<accession>A0A7W8DN58</accession>
<keyword evidence="4" id="KW-1185">Reference proteome</keyword>
<keyword evidence="2" id="KW-0732">Signal</keyword>
<dbReference type="SUPFAM" id="SSF48452">
    <property type="entry name" value="TPR-like"/>
    <property type="match status" value="1"/>
</dbReference>
<dbReference type="SMART" id="SM00028">
    <property type="entry name" value="TPR"/>
    <property type="match status" value="2"/>
</dbReference>
<dbReference type="Proteomes" id="UP000534294">
    <property type="component" value="Unassembled WGS sequence"/>
</dbReference>
<evidence type="ECO:0000313" key="3">
    <source>
        <dbReference type="EMBL" id="MBB5035987.1"/>
    </source>
</evidence>
<dbReference type="PROSITE" id="PS50005">
    <property type="entry name" value="TPR"/>
    <property type="match status" value="1"/>
</dbReference>
<gene>
    <name evidence="3" type="ORF">HNQ64_000221</name>
</gene>
<dbReference type="Pfam" id="PF10082">
    <property type="entry name" value="BBP2_2"/>
    <property type="match status" value="1"/>
</dbReference>
<evidence type="ECO:0000313" key="4">
    <source>
        <dbReference type="Proteomes" id="UP000534294"/>
    </source>
</evidence>
<organism evidence="3 4">
    <name type="scientific">Prosthecobacter dejongeii</name>
    <dbReference type="NCBI Taxonomy" id="48465"/>
    <lineage>
        <taxon>Bacteria</taxon>
        <taxon>Pseudomonadati</taxon>
        <taxon>Verrucomicrobiota</taxon>
        <taxon>Verrucomicrobiia</taxon>
        <taxon>Verrucomicrobiales</taxon>
        <taxon>Verrucomicrobiaceae</taxon>
        <taxon>Prosthecobacter</taxon>
    </lineage>
</organism>
<comment type="caution">
    <text evidence="3">The sequence shown here is derived from an EMBL/GenBank/DDBJ whole genome shotgun (WGS) entry which is preliminary data.</text>
</comment>
<evidence type="ECO:0000256" key="2">
    <source>
        <dbReference type="SAM" id="SignalP"/>
    </source>
</evidence>
<proteinExistence type="predicted"/>
<dbReference type="InterPro" id="IPR018759">
    <property type="entry name" value="BBP2_2"/>
</dbReference>
<dbReference type="AlphaFoldDB" id="A0A7W8DN58"/>
<feature type="repeat" description="TPR" evidence="1">
    <location>
        <begin position="60"/>
        <end position="93"/>
    </location>
</feature>
<dbReference type="Pfam" id="PF14559">
    <property type="entry name" value="TPR_19"/>
    <property type="match status" value="1"/>
</dbReference>
<keyword evidence="1" id="KW-0802">TPR repeat</keyword>
<reference evidence="3 4" key="1">
    <citation type="submission" date="2020-08" db="EMBL/GenBank/DDBJ databases">
        <title>Genomic Encyclopedia of Type Strains, Phase IV (KMG-IV): sequencing the most valuable type-strain genomes for metagenomic binning, comparative biology and taxonomic classification.</title>
        <authorList>
            <person name="Goeker M."/>
        </authorList>
    </citation>
    <scope>NUCLEOTIDE SEQUENCE [LARGE SCALE GENOMIC DNA]</scope>
    <source>
        <strain evidence="3 4">DSM 12251</strain>
    </source>
</reference>
<sequence>MHCSRLLHLGSFALLLALASPLQAALSPAHQRLAATMNAGDPDQTILAADALLSQQPQDVTALRAKAIALMEKEQLPEAIALLRQALKLDPDSVACRYYLAEALGTNGDVAESVRLLEEVKLRAPDSEYARRADVVLPELRPMLAEISPFYDTSLGSNMIESPAGAEKRFKAQLRLAMEYDDNVAARASNSPFTGPEASGRVLLGWALDYTPLHQALDSGPLSLGLTLDGYQSWHERQALNDFDVNQNILGAYLDRQGKLDTMPYRARLSGNWEYTEVGNEFFNHAVGFKTLFDLQWKPWAMTSIHYGLDDKDFSDDTATPGTFSRDGTYQTAGVDQYFYLCENRLILGLGYAYRWADTRGSQFETSAHSVNTSVQVSLPWKLTWRGALSYSSEDFTQYTPNPQRLDNAWMVSTSLSRPILNENLSVELSYNYFIADSSVAFAEYQRHIVGLGLRYRY</sequence>
<feature type="chain" id="PRO_5031232441" evidence="2">
    <location>
        <begin position="25"/>
        <end position="458"/>
    </location>
</feature>
<dbReference type="RefSeq" id="WP_184204434.1">
    <property type="nucleotide sequence ID" value="NZ_JACHIF010000001.1"/>
</dbReference>
<protein>
    <submittedName>
        <fullName evidence="3">Tetratricopeptide (TPR) repeat protein</fullName>
    </submittedName>
</protein>
<evidence type="ECO:0000256" key="1">
    <source>
        <dbReference type="PROSITE-ProRule" id="PRU00339"/>
    </source>
</evidence>
<dbReference type="Gene3D" id="1.25.40.10">
    <property type="entry name" value="Tetratricopeptide repeat domain"/>
    <property type="match status" value="1"/>
</dbReference>
<dbReference type="EMBL" id="JACHIF010000001">
    <property type="protein sequence ID" value="MBB5035987.1"/>
    <property type="molecule type" value="Genomic_DNA"/>
</dbReference>
<dbReference type="InterPro" id="IPR011990">
    <property type="entry name" value="TPR-like_helical_dom_sf"/>
</dbReference>
<feature type="signal peptide" evidence="2">
    <location>
        <begin position="1"/>
        <end position="24"/>
    </location>
</feature>
<dbReference type="InterPro" id="IPR019734">
    <property type="entry name" value="TPR_rpt"/>
</dbReference>